<sequence length="356" mass="41029">MSIDSRKTESDESVLCSGWNERILQRLIWWNQKMESLWFSIGIYGLVLLIHIVVWFLVGIVEDNFYASNRFFMKTGSIFSVSGCYITNLPSIILTSLMFFYSAIDVLIVLISLRSDRDTFSIKVETILLAILRSLLTIVYFVCSQVFETQVLTHIIPYSYSVMIGGFVEIIVSVLIPVIRAILDDSVEGENLFESEIELVLNNDEMCKLLLEFSRRSYCPEGVLFYKDVQSFKRQVQSYYNYKEENELLKTNIVTRHRERITNSAKKIVGNYLSEGALNELNVPSLPTKRNDILAKLYASEKSSIDHCPPKNLFDQVICETLLTLTEVFTRLKQKSKKIQNFLKETYVAQSTISQI</sequence>
<keyword evidence="1" id="KW-1133">Transmembrane helix</keyword>
<gene>
    <name evidence="3" type="ORF">NAEGRDRAFT_71886</name>
</gene>
<dbReference type="InterPro" id="IPR036305">
    <property type="entry name" value="RGS_sf"/>
</dbReference>
<dbReference type="OrthoDB" id="196547at2759"/>
<proteinExistence type="predicted"/>
<dbReference type="PROSITE" id="PS50132">
    <property type="entry name" value="RGS"/>
    <property type="match status" value="1"/>
</dbReference>
<feature type="transmembrane region" description="Helical" evidence="1">
    <location>
        <begin position="126"/>
        <end position="147"/>
    </location>
</feature>
<dbReference type="KEGG" id="ngr:NAEGRDRAFT_71886"/>
<dbReference type="Gene3D" id="1.10.167.10">
    <property type="entry name" value="Regulator of G-protein Signalling 4, domain 2"/>
    <property type="match status" value="1"/>
</dbReference>
<feature type="transmembrane region" description="Helical" evidence="1">
    <location>
        <begin position="159"/>
        <end position="183"/>
    </location>
</feature>
<dbReference type="Pfam" id="PF00615">
    <property type="entry name" value="RGS"/>
    <property type="match status" value="1"/>
</dbReference>
<feature type="transmembrane region" description="Helical" evidence="1">
    <location>
        <begin position="92"/>
        <end position="114"/>
    </location>
</feature>
<keyword evidence="4" id="KW-1185">Reference proteome</keyword>
<dbReference type="InterPro" id="IPR044926">
    <property type="entry name" value="RGS_subdomain_2"/>
</dbReference>
<dbReference type="InParanoid" id="D2VSC0"/>
<evidence type="ECO:0000313" key="4">
    <source>
        <dbReference type="Proteomes" id="UP000006671"/>
    </source>
</evidence>
<protein>
    <submittedName>
        <fullName evidence="3">Predicted protein</fullName>
    </submittedName>
</protein>
<feature type="domain" description="RGS" evidence="2">
    <location>
        <begin position="196"/>
        <end position="343"/>
    </location>
</feature>
<evidence type="ECO:0000313" key="3">
    <source>
        <dbReference type="EMBL" id="EFC40396.1"/>
    </source>
</evidence>
<name>D2VSC0_NAEGR</name>
<dbReference type="InterPro" id="IPR016137">
    <property type="entry name" value="RGS"/>
</dbReference>
<dbReference type="SMART" id="SM00315">
    <property type="entry name" value="RGS"/>
    <property type="match status" value="1"/>
</dbReference>
<keyword evidence="1" id="KW-0812">Transmembrane</keyword>
<keyword evidence="1" id="KW-0472">Membrane</keyword>
<dbReference type="SUPFAM" id="SSF48097">
    <property type="entry name" value="Regulator of G-protein signaling, RGS"/>
    <property type="match status" value="1"/>
</dbReference>
<organism evidence="4">
    <name type="scientific">Naegleria gruberi</name>
    <name type="common">Amoeba</name>
    <dbReference type="NCBI Taxonomy" id="5762"/>
    <lineage>
        <taxon>Eukaryota</taxon>
        <taxon>Discoba</taxon>
        <taxon>Heterolobosea</taxon>
        <taxon>Tetramitia</taxon>
        <taxon>Eutetramitia</taxon>
        <taxon>Vahlkampfiidae</taxon>
        <taxon>Naegleria</taxon>
    </lineage>
</organism>
<dbReference type="Proteomes" id="UP000006671">
    <property type="component" value="Unassembled WGS sequence"/>
</dbReference>
<dbReference type="GeneID" id="8854827"/>
<feature type="transmembrane region" description="Helical" evidence="1">
    <location>
        <begin position="36"/>
        <end position="58"/>
    </location>
</feature>
<dbReference type="RefSeq" id="XP_002673140.1">
    <property type="nucleotide sequence ID" value="XM_002673094.1"/>
</dbReference>
<reference evidence="3 4" key="1">
    <citation type="journal article" date="2010" name="Cell">
        <title>The genome of Naegleria gruberi illuminates early eukaryotic versatility.</title>
        <authorList>
            <person name="Fritz-Laylin L.K."/>
            <person name="Prochnik S.E."/>
            <person name="Ginger M.L."/>
            <person name="Dacks J.B."/>
            <person name="Carpenter M.L."/>
            <person name="Field M.C."/>
            <person name="Kuo A."/>
            <person name="Paredez A."/>
            <person name="Chapman J."/>
            <person name="Pham J."/>
            <person name="Shu S."/>
            <person name="Neupane R."/>
            <person name="Cipriano M."/>
            <person name="Mancuso J."/>
            <person name="Tu H."/>
            <person name="Salamov A."/>
            <person name="Lindquist E."/>
            <person name="Shapiro H."/>
            <person name="Lucas S."/>
            <person name="Grigoriev I.V."/>
            <person name="Cande W.Z."/>
            <person name="Fulton C."/>
            <person name="Rokhsar D.S."/>
            <person name="Dawson S.C."/>
        </authorList>
    </citation>
    <scope>NUCLEOTIDE SEQUENCE [LARGE SCALE GENOMIC DNA]</scope>
    <source>
        <strain evidence="3 4">NEG-M</strain>
    </source>
</reference>
<evidence type="ECO:0000259" key="2">
    <source>
        <dbReference type="PROSITE" id="PS50132"/>
    </source>
</evidence>
<dbReference type="EMBL" id="GG738893">
    <property type="protein sequence ID" value="EFC40396.1"/>
    <property type="molecule type" value="Genomic_DNA"/>
</dbReference>
<accession>D2VSC0</accession>
<dbReference type="VEuPathDB" id="AmoebaDB:NAEGRDRAFT_71886"/>
<dbReference type="AlphaFoldDB" id="D2VSC0"/>
<evidence type="ECO:0000256" key="1">
    <source>
        <dbReference type="SAM" id="Phobius"/>
    </source>
</evidence>